<evidence type="ECO:0000313" key="2">
    <source>
        <dbReference type="EMBL" id="PZD70624.1"/>
    </source>
</evidence>
<dbReference type="RefSeq" id="WP_110988860.1">
    <property type="nucleotide sequence ID" value="NZ_CAWNWM010000032.1"/>
</dbReference>
<keyword evidence="1" id="KW-0175">Coiled coil</keyword>
<feature type="coiled-coil region" evidence="1">
    <location>
        <begin position="61"/>
        <end position="95"/>
    </location>
</feature>
<reference evidence="2 3" key="1">
    <citation type="journal article" date="2018" name="Sci. Rep.">
        <title>A novel species of the marine cyanobacterium Acaryochloris with a unique pigment content and lifestyle.</title>
        <authorList>
            <person name="Partensky F."/>
            <person name="Six C."/>
            <person name="Ratin M."/>
            <person name="Garczarek L."/>
            <person name="Vaulot D."/>
            <person name="Probert I."/>
            <person name="Calteau A."/>
            <person name="Gourvil P."/>
            <person name="Marie D."/>
            <person name="Grebert T."/>
            <person name="Bouchier C."/>
            <person name="Le Panse S."/>
            <person name="Gachenot M."/>
            <person name="Rodriguez F."/>
            <person name="Garrido J.L."/>
        </authorList>
    </citation>
    <scope>NUCLEOTIDE SEQUENCE [LARGE SCALE GENOMIC DNA]</scope>
    <source>
        <strain evidence="2 3">RCC1774</strain>
    </source>
</reference>
<dbReference type="EMBL" id="PQWO01000032">
    <property type="protein sequence ID" value="PZD70624.1"/>
    <property type="molecule type" value="Genomic_DNA"/>
</dbReference>
<protein>
    <submittedName>
        <fullName evidence="2">Uncharacterized protein</fullName>
    </submittedName>
</protein>
<organism evidence="2 3">
    <name type="scientific">Acaryochloris thomasi RCC1774</name>
    <dbReference type="NCBI Taxonomy" id="1764569"/>
    <lineage>
        <taxon>Bacteria</taxon>
        <taxon>Bacillati</taxon>
        <taxon>Cyanobacteriota</taxon>
        <taxon>Cyanophyceae</taxon>
        <taxon>Acaryochloridales</taxon>
        <taxon>Acaryochloridaceae</taxon>
        <taxon>Acaryochloris</taxon>
        <taxon>Acaryochloris thomasi</taxon>
    </lineage>
</organism>
<proteinExistence type="predicted"/>
<dbReference type="AlphaFoldDB" id="A0A2W1JK71"/>
<name>A0A2W1JK71_9CYAN</name>
<gene>
    <name evidence="2" type="ORF">C1752_10474</name>
</gene>
<comment type="caution">
    <text evidence="2">The sequence shown here is derived from an EMBL/GenBank/DDBJ whole genome shotgun (WGS) entry which is preliminary data.</text>
</comment>
<keyword evidence="3" id="KW-1185">Reference proteome</keyword>
<evidence type="ECO:0000256" key="1">
    <source>
        <dbReference type="SAM" id="Coils"/>
    </source>
</evidence>
<evidence type="ECO:0000313" key="3">
    <source>
        <dbReference type="Proteomes" id="UP000248857"/>
    </source>
</evidence>
<accession>A0A2W1JK71</accession>
<sequence>MQAIKHSPATHTQADINLELLPETQSLLISGLLTNAAQAKPQQANELLWKAVKEMSRTTVLSALRGEERRLCQSIEELRSQLKTLAGKVKKHQAQKSE</sequence>
<dbReference type="Proteomes" id="UP000248857">
    <property type="component" value="Unassembled WGS sequence"/>
</dbReference>